<dbReference type="eggNOG" id="ENOG502SC2N">
    <property type="taxonomic scope" value="Eukaryota"/>
</dbReference>
<feature type="region of interest" description="Disordered" evidence="1">
    <location>
        <begin position="1"/>
        <end position="23"/>
    </location>
</feature>
<organism evidence="2">
    <name type="scientific">Gasterosteus aculeatus</name>
    <name type="common">Three-spined stickleback</name>
    <dbReference type="NCBI Taxonomy" id="69293"/>
    <lineage>
        <taxon>Eukaryota</taxon>
        <taxon>Metazoa</taxon>
        <taxon>Chordata</taxon>
        <taxon>Craniata</taxon>
        <taxon>Vertebrata</taxon>
        <taxon>Euteleostomi</taxon>
        <taxon>Actinopterygii</taxon>
        <taxon>Neopterygii</taxon>
        <taxon>Teleostei</taxon>
        <taxon>Neoteleostei</taxon>
        <taxon>Acanthomorphata</taxon>
        <taxon>Eupercaria</taxon>
        <taxon>Perciformes</taxon>
        <taxon>Cottioidei</taxon>
        <taxon>Gasterosteales</taxon>
        <taxon>Gasterosteidae</taxon>
        <taxon>Gasterosteus</taxon>
    </lineage>
</organism>
<dbReference type="Bgee" id="ENSGACG00000010448">
    <property type="expression patterns" value="Expressed in embryo"/>
</dbReference>
<accession>G3P890</accession>
<evidence type="ECO:0000256" key="1">
    <source>
        <dbReference type="SAM" id="MobiDB-lite"/>
    </source>
</evidence>
<evidence type="ECO:0000313" key="2">
    <source>
        <dbReference type="Ensembl" id="ENSGACP00000013814.1"/>
    </source>
</evidence>
<feature type="region of interest" description="Disordered" evidence="1">
    <location>
        <begin position="92"/>
        <end position="112"/>
    </location>
</feature>
<reference evidence="2" key="2">
    <citation type="submission" date="2024-04" db="UniProtKB">
        <authorList>
            <consortium name="Ensembl"/>
        </authorList>
    </citation>
    <scope>IDENTIFICATION</scope>
</reference>
<sequence>MSASGAESGLHTELTASGLGLQPNVTVSPLAVLHTDTLPSVSHGYSHTELVSMATDSTGTYTVSADPTGTPFDFSHPAVTDHTQMAGQVTEQYYPSGQGPEGTKNVELEDTC</sequence>
<proteinExistence type="predicted"/>
<reference evidence="2" key="1">
    <citation type="submission" date="2006-01" db="EMBL/GenBank/DDBJ databases">
        <authorList>
            <person name="Lindblad-Toh K."/>
            <person name="Mauceli E."/>
            <person name="Grabherr M."/>
            <person name="Chang J.L."/>
            <person name="Lander E.S."/>
        </authorList>
    </citation>
    <scope>NUCLEOTIDE SEQUENCE [LARGE SCALE GENOMIC DNA]</scope>
</reference>
<name>G3P890_GASAC</name>
<dbReference type="Ensembl" id="ENSGACT00000013839.1">
    <property type="protein sequence ID" value="ENSGACP00000013814.1"/>
    <property type="gene ID" value="ENSGACG00000010448.1"/>
</dbReference>
<dbReference type="InParanoid" id="G3P890"/>
<dbReference type="AlphaFoldDB" id="G3P890"/>
<protein>
    <submittedName>
        <fullName evidence="2">Uncharacterized protein</fullName>
    </submittedName>
</protein>
<dbReference type="STRING" id="69293.ENSGACP00000013814"/>